<dbReference type="InterPro" id="IPR050541">
    <property type="entry name" value="LRR_TM_domain-containing"/>
</dbReference>
<evidence type="ECO:0000313" key="4">
    <source>
        <dbReference type="EnsemblMetazoa" id="ADIR000546-PA"/>
    </source>
</evidence>
<evidence type="ECO:0000313" key="5">
    <source>
        <dbReference type="Proteomes" id="UP000075884"/>
    </source>
</evidence>
<dbReference type="EnsemblMetazoa" id="ADIR000546-RA">
    <property type="protein sequence ID" value="ADIR000546-PA"/>
    <property type="gene ID" value="ADIR000546"/>
</dbReference>
<evidence type="ECO:0000256" key="2">
    <source>
        <dbReference type="ARBA" id="ARBA00022729"/>
    </source>
</evidence>
<organism evidence="4 5">
    <name type="scientific">Anopheles dirus</name>
    <dbReference type="NCBI Taxonomy" id="7168"/>
    <lineage>
        <taxon>Eukaryota</taxon>
        <taxon>Metazoa</taxon>
        <taxon>Ecdysozoa</taxon>
        <taxon>Arthropoda</taxon>
        <taxon>Hexapoda</taxon>
        <taxon>Insecta</taxon>
        <taxon>Pterygota</taxon>
        <taxon>Neoptera</taxon>
        <taxon>Endopterygota</taxon>
        <taxon>Diptera</taxon>
        <taxon>Nematocera</taxon>
        <taxon>Culicoidea</taxon>
        <taxon>Culicidae</taxon>
        <taxon>Anophelinae</taxon>
        <taxon>Anopheles</taxon>
    </lineage>
</organism>
<reference evidence="4" key="2">
    <citation type="submission" date="2020-05" db="UniProtKB">
        <authorList>
            <consortium name="EnsemblMetazoa"/>
        </authorList>
    </citation>
    <scope>IDENTIFICATION</scope>
    <source>
        <strain evidence="4">WRAIR2</strain>
    </source>
</reference>
<keyword evidence="2" id="KW-0732">Signal</keyword>
<dbReference type="AlphaFoldDB" id="A0A182MYU1"/>
<dbReference type="PANTHER" id="PTHR24369">
    <property type="entry name" value="ANTIGEN BSP, PUTATIVE-RELATED"/>
    <property type="match status" value="1"/>
</dbReference>
<reference evidence="5" key="1">
    <citation type="submission" date="2013-03" db="EMBL/GenBank/DDBJ databases">
        <title>The Genome Sequence of Anopheles dirus WRAIR2.</title>
        <authorList>
            <consortium name="The Broad Institute Genomics Platform"/>
            <person name="Neafsey D.E."/>
            <person name="Walton C."/>
            <person name="Walker B."/>
            <person name="Young S.K."/>
            <person name="Zeng Q."/>
            <person name="Gargeya S."/>
            <person name="Fitzgerald M."/>
            <person name="Haas B."/>
            <person name="Abouelleil A."/>
            <person name="Allen A.W."/>
            <person name="Alvarado L."/>
            <person name="Arachchi H.M."/>
            <person name="Berlin A.M."/>
            <person name="Chapman S.B."/>
            <person name="Gainer-Dewar J."/>
            <person name="Goldberg J."/>
            <person name="Griggs A."/>
            <person name="Gujja S."/>
            <person name="Hansen M."/>
            <person name="Howarth C."/>
            <person name="Imamovic A."/>
            <person name="Ireland A."/>
            <person name="Larimer J."/>
            <person name="McCowan C."/>
            <person name="Murphy C."/>
            <person name="Pearson M."/>
            <person name="Poon T.W."/>
            <person name="Priest M."/>
            <person name="Roberts A."/>
            <person name="Saif S."/>
            <person name="Shea T."/>
            <person name="Sisk P."/>
            <person name="Sykes S."/>
            <person name="Wortman J."/>
            <person name="Nusbaum C."/>
            <person name="Birren B."/>
        </authorList>
    </citation>
    <scope>NUCLEOTIDE SEQUENCE [LARGE SCALE GENOMIC DNA]</scope>
    <source>
        <strain evidence="5">WRAIR2</strain>
    </source>
</reference>
<keyword evidence="1" id="KW-0433">Leucine-rich repeat</keyword>
<evidence type="ECO:0008006" key="6">
    <source>
        <dbReference type="Google" id="ProtNLM"/>
    </source>
</evidence>
<evidence type="ECO:0000256" key="3">
    <source>
        <dbReference type="ARBA" id="ARBA00022737"/>
    </source>
</evidence>
<dbReference type="VEuPathDB" id="VectorBase:ADIR000546"/>
<keyword evidence="3" id="KW-0677">Repeat</keyword>
<dbReference type="STRING" id="7168.A0A182MYU1"/>
<dbReference type="Gene3D" id="3.80.10.10">
    <property type="entry name" value="Ribonuclease Inhibitor"/>
    <property type="match status" value="1"/>
</dbReference>
<keyword evidence="5" id="KW-1185">Reference proteome</keyword>
<evidence type="ECO:0000256" key="1">
    <source>
        <dbReference type="ARBA" id="ARBA00022614"/>
    </source>
</evidence>
<dbReference type="Proteomes" id="UP000075884">
    <property type="component" value="Unassembled WGS sequence"/>
</dbReference>
<dbReference type="PANTHER" id="PTHR24369:SF210">
    <property type="entry name" value="CHAOPTIN-RELATED"/>
    <property type="match status" value="1"/>
</dbReference>
<accession>A0A182MYU1</accession>
<protein>
    <recommendedName>
        <fullName evidence="6">LRRCT domain-containing protein</fullName>
    </recommendedName>
</protein>
<proteinExistence type="predicted"/>
<dbReference type="GO" id="GO:0005886">
    <property type="term" value="C:plasma membrane"/>
    <property type="evidence" value="ECO:0007669"/>
    <property type="project" value="TreeGrafter"/>
</dbReference>
<dbReference type="SUPFAM" id="SSF52058">
    <property type="entry name" value="L domain-like"/>
    <property type="match status" value="1"/>
</dbReference>
<dbReference type="InterPro" id="IPR032675">
    <property type="entry name" value="LRR_dom_sf"/>
</dbReference>
<sequence>MKLSFREFPPLKQLTFLSLSYMSQLKVIGRGAFSGLEALQEIHITNNLHLSYLHARAFMRNDTDNPERIDWPPVKRLYLHNNNISYIDAQLLVQWDTMEVIDVRVNPWACDCANRWLLLTLLPIIERTTPAILNNIDRTTLNEEF</sequence>
<name>A0A182MYU1_9DIPT</name>